<dbReference type="Pfam" id="PF00593">
    <property type="entry name" value="TonB_dep_Rec_b-barrel"/>
    <property type="match status" value="1"/>
</dbReference>
<name>A0A6I4UWV5_9SPHN</name>
<dbReference type="InterPro" id="IPR037066">
    <property type="entry name" value="Plug_dom_sf"/>
</dbReference>
<comment type="subcellular location">
    <subcellularLocation>
        <location evidence="1 10">Cell outer membrane</location>
        <topology evidence="1 10">Multi-pass membrane protein</topology>
    </subcellularLocation>
</comment>
<keyword evidence="3 10" id="KW-1134">Transmembrane beta strand</keyword>
<accession>A0A6I4UWV5</accession>
<dbReference type="EMBL" id="WTYP01000001">
    <property type="protein sequence ID" value="MXP46043.1"/>
    <property type="molecule type" value="Genomic_DNA"/>
</dbReference>
<keyword evidence="5" id="KW-0732">Signal</keyword>
<dbReference type="AlphaFoldDB" id="A0A6I4UWV5"/>
<sequence>MTLFCSAPLAAQEISCEGDGCDAPAAIIVTGQGLEQTPATPAYSQQEIGRERLTSSASGRIEDALSDVAGFQQFRRSDSRSSNPSAQGVTLRALGGNATSRALVLLDGVPMADPFFGYIPLSALAPERLASARVTRGGGSGAFGSGAVAGTIELESAGPDELGLFSGALLANHRGATEASATLTPELGAGFAVVTGRWDRGPGFFTTPADQRVPASAKSEFDSWSVGLRTAVPLGDDVELQTRGLVFDDRRTLRFDGADSSASGQDASLRIIGRGDWEFDVLGYLQYRDFSNVVISSTRFVKVLDQRKTPSNGIGGKIEIRPPVGQDHVLRIGADYRGSSGNLLEESFSAFTGDLRERRRAGGENSTFGLFAEHDWTLGDLILTGGLRADRWSIRGGYYEARDAAGVLLTDDRFADRSGWDASFRAGALFSASENISLRAAAYSGVRVPTLNELYRPFVVFPVVTQANEALENEKLIGFEAGFDYALSSRSQLSVTAFQNRVKDAVANVTLTPTLRQRRNLDAVRSRGLEVIAKTGFGAIDLFGSLAWTDAEIEGSGASLALDGNRPPQTPKLAASATLAYRSADGWDLSATLRHVGAQFEDDQETFVLPAATTVNAFAKIPLAAGFSIILRAENLLDEEIMTRNQAGSIDLGVPRTIWAGIRIGG</sequence>
<feature type="domain" description="TonB-dependent receptor-like beta-barrel" evidence="12">
    <location>
        <begin position="196"/>
        <end position="636"/>
    </location>
</feature>
<dbReference type="PROSITE" id="PS52016">
    <property type="entry name" value="TONB_DEPENDENT_REC_3"/>
    <property type="match status" value="1"/>
</dbReference>
<evidence type="ECO:0000259" key="13">
    <source>
        <dbReference type="Pfam" id="PF07715"/>
    </source>
</evidence>
<protein>
    <submittedName>
        <fullName evidence="14">TonB-dependent receptor</fullName>
    </submittedName>
</protein>
<dbReference type="InterPro" id="IPR036942">
    <property type="entry name" value="Beta-barrel_TonB_sf"/>
</dbReference>
<comment type="caution">
    <text evidence="14">The sequence shown here is derived from an EMBL/GenBank/DDBJ whole genome shotgun (WGS) entry which is preliminary data.</text>
</comment>
<dbReference type="PANTHER" id="PTHR30069:SF29">
    <property type="entry name" value="HEMOGLOBIN AND HEMOGLOBIN-HAPTOGLOBIN-BINDING PROTEIN 1-RELATED"/>
    <property type="match status" value="1"/>
</dbReference>
<evidence type="ECO:0000256" key="2">
    <source>
        <dbReference type="ARBA" id="ARBA00022448"/>
    </source>
</evidence>
<dbReference type="GO" id="GO:0009279">
    <property type="term" value="C:cell outer membrane"/>
    <property type="evidence" value="ECO:0007669"/>
    <property type="project" value="UniProtKB-SubCell"/>
</dbReference>
<dbReference type="InterPro" id="IPR012910">
    <property type="entry name" value="Plug_dom"/>
</dbReference>
<dbReference type="GO" id="GO:0015344">
    <property type="term" value="F:siderophore uptake transmembrane transporter activity"/>
    <property type="evidence" value="ECO:0007669"/>
    <property type="project" value="TreeGrafter"/>
</dbReference>
<evidence type="ECO:0000313" key="14">
    <source>
        <dbReference type="EMBL" id="MXP46043.1"/>
    </source>
</evidence>
<evidence type="ECO:0000256" key="7">
    <source>
        <dbReference type="ARBA" id="ARBA00023136"/>
    </source>
</evidence>
<dbReference type="Gene3D" id="2.40.170.20">
    <property type="entry name" value="TonB-dependent receptor, beta-barrel domain"/>
    <property type="match status" value="1"/>
</dbReference>
<dbReference type="GO" id="GO:0044718">
    <property type="term" value="P:siderophore transmembrane transport"/>
    <property type="evidence" value="ECO:0007669"/>
    <property type="project" value="TreeGrafter"/>
</dbReference>
<evidence type="ECO:0000256" key="1">
    <source>
        <dbReference type="ARBA" id="ARBA00004571"/>
    </source>
</evidence>
<dbReference type="PANTHER" id="PTHR30069">
    <property type="entry name" value="TONB-DEPENDENT OUTER MEMBRANE RECEPTOR"/>
    <property type="match status" value="1"/>
</dbReference>
<keyword evidence="7 10" id="KW-0472">Membrane</keyword>
<keyword evidence="2 10" id="KW-0813">Transport</keyword>
<dbReference type="OrthoDB" id="7374174at2"/>
<dbReference type="Proteomes" id="UP000471435">
    <property type="component" value="Unassembled WGS sequence"/>
</dbReference>
<evidence type="ECO:0000256" key="11">
    <source>
        <dbReference type="RuleBase" id="RU003357"/>
    </source>
</evidence>
<keyword evidence="8 14" id="KW-0675">Receptor</keyword>
<evidence type="ECO:0000256" key="4">
    <source>
        <dbReference type="ARBA" id="ARBA00022692"/>
    </source>
</evidence>
<evidence type="ECO:0000313" key="15">
    <source>
        <dbReference type="Proteomes" id="UP000471435"/>
    </source>
</evidence>
<feature type="domain" description="TonB-dependent receptor plug" evidence="13">
    <location>
        <begin position="43"/>
        <end position="151"/>
    </location>
</feature>
<comment type="similarity">
    <text evidence="10 11">Belongs to the TonB-dependent receptor family.</text>
</comment>
<evidence type="ECO:0000259" key="12">
    <source>
        <dbReference type="Pfam" id="PF00593"/>
    </source>
</evidence>
<dbReference type="InterPro" id="IPR039426">
    <property type="entry name" value="TonB-dep_rcpt-like"/>
</dbReference>
<keyword evidence="4 10" id="KW-0812">Transmembrane</keyword>
<keyword evidence="6 11" id="KW-0798">TonB box</keyword>
<evidence type="ECO:0000256" key="8">
    <source>
        <dbReference type="ARBA" id="ARBA00023170"/>
    </source>
</evidence>
<evidence type="ECO:0000256" key="10">
    <source>
        <dbReference type="PROSITE-ProRule" id="PRU01360"/>
    </source>
</evidence>
<organism evidence="14 15">
    <name type="scientific">Pontixanthobacter luteolus</name>
    <dbReference type="NCBI Taxonomy" id="295089"/>
    <lineage>
        <taxon>Bacteria</taxon>
        <taxon>Pseudomonadati</taxon>
        <taxon>Pseudomonadota</taxon>
        <taxon>Alphaproteobacteria</taxon>
        <taxon>Sphingomonadales</taxon>
        <taxon>Erythrobacteraceae</taxon>
        <taxon>Pontixanthobacter</taxon>
    </lineage>
</organism>
<proteinExistence type="inferred from homology"/>
<dbReference type="Pfam" id="PF07715">
    <property type="entry name" value="Plug"/>
    <property type="match status" value="1"/>
</dbReference>
<evidence type="ECO:0000256" key="6">
    <source>
        <dbReference type="ARBA" id="ARBA00023077"/>
    </source>
</evidence>
<evidence type="ECO:0000256" key="9">
    <source>
        <dbReference type="ARBA" id="ARBA00023237"/>
    </source>
</evidence>
<dbReference type="InterPro" id="IPR000531">
    <property type="entry name" value="Beta-barrel_TonB"/>
</dbReference>
<keyword evidence="15" id="KW-1185">Reference proteome</keyword>
<evidence type="ECO:0000256" key="3">
    <source>
        <dbReference type="ARBA" id="ARBA00022452"/>
    </source>
</evidence>
<dbReference type="Gene3D" id="2.170.130.10">
    <property type="entry name" value="TonB-dependent receptor, plug domain"/>
    <property type="match status" value="1"/>
</dbReference>
<keyword evidence="9 10" id="KW-0998">Cell outer membrane</keyword>
<gene>
    <name evidence="14" type="ORF">GRI43_01385</name>
</gene>
<evidence type="ECO:0000256" key="5">
    <source>
        <dbReference type="ARBA" id="ARBA00022729"/>
    </source>
</evidence>
<reference evidence="14 15" key="1">
    <citation type="submission" date="2019-12" db="EMBL/GenBank/DDBJ databases">
        <title>Genomic-based taxomic classification of the family Erythrobacteraceae.</title>
        <authorList>
            <person name="Xu L."/>
        </authorList>
    </citation>
    <scope>NUCLEOTIDE SEQUENCE [LARGE SCALE GENOMIC DNA]</scope>
    <source>
        <strain evidence="14 15">SW-109</strain>
    </source>
</reference>
<dbReference type="SUPFAM" id="SSF56935">
    <property type="entry name" value="Porins"/>
    <property type="match status" value="1"/>
</dbReference>